<dbReference type="EMBL" id="JASMQC010000045">
    <property type="protein sequence ID" value="KAK1929703.1"/>
    <property type="molecule type" value="Genomic_DNA"/>
</dbReference>
<sequence length="88" mass="9298">MNTKIYFAAIAVAVVSATTDAQPRFCQPTCGDNQYANPNAFISSCCLQNEASNGANFDACCASSCNTKSPCNWDGIDHSEEPVLAPTN</sequence>
<protein>
    <recommendedName>
        <fullName evidence="4">Phytotoxin PcF domain-containing protein</fullName>
    </recommendedName>
</protein>
<evidence type="ECO:0000256" key="1">
    <source>
        <dbReference type="SAM" id="SignalP"/>
    </source>
</evidence>
<dbReference type="Proteomes" id="UP001259832">
    <property type="component" value="Unassembled WGS sequence"/>
</dbReference>
<proteinExistence type="predicted"/>
<accession>A0AAD9G0M4</accession>
<name>A0AAD9G0M4_9STRA</name>
<feature type="chain" id="PRO_5042227183" description="Phytotoxin PcF domain-containing protein" evidence="1">
    <location>
        <begin position="22"/>
        <end position="88"/>
    </location>
</feature>
<keyword evidence="1" id="KW-0732">Signal</keyword>
<evidence type="ECO:0008006" key="4">
    <source>
        <dbReference type="Google" id="ProtNLM"/>
    </source>
</evidence>
<evidence type="ECO:0000313" key="3">
    <source>
        <dbReference type="Proteomes" id="UP001259832"/>
    </source>
</evidence>
<comment type="caution">
    <text evidence="2">The sequence shown here is derived from an EMBL/GenBank/DDBJ whole genome shotgun (WGS) entry which is preliminary data.</text>
</comment>
<organism evidence="2 3">
    <name type="scientific">Phytophthora citrophthora</name>
    <dbReference type="NCBI Taxonomy" id="4793"/>
    <lineage>
        <taxon>Eukaryota</taxon>
        <taxon>Sar</taxon>
        <taxon>Stramenopiles</taxon>
        <taxon>Oomycota</taxon>
        <taxon>Peronosporomycetes</taxon>
        <taxon>Peronosporales</taxon>
        <taxon>Peronosporaceae</taxon>
        <taxon>Phytophthora</taxon>
    </lineage>
</organism>
<dbReference type="AlphaFoldDB" id="A0AAD9G0M4"/>
<gene>
    <name evidence="2" type="ORF">P3T76_014738</name>
</gene>
<keyword evidence="3" id="KW-1185">Reference proteome</keyword>
<feature type="signal peptide" evidence="1">
    <location>
        <begin position="1"/>
        <end position="21"/>
    </location>
</feature>
<evidence type="ECO:0000313" key="2">
    <source>
        <dbReference type="EMBL" id="KAK1929703.1"/>
    </source>
</evidence>
<reference evidence="2" key="1">
    <citation type="submission" date="2023-08" db="EMBL/GenBank/DDBJ databases">
        <title>Reference Genome Resource for the Citrus Pathogen Phytophthora citrophthora.</title>
        <authorList>
            <person name="Moller H."/>
            <person name="Coetzee B."/>
            <person name="Rose L.J."/>
            <person name="Van Niekerk J.M."/>
        </authorList>
    </citation>
    <scope>NUCLEOTIDE SEQUENCE</scope>
    <source>
        <strain evidence="2">STE-U-9442</strain>
    </source>
</reference>